<dbReference type="PANTHER" id="PTHR23505">
    <property type="entry name" value="SPINSTER"/>
    <property type="match status" value="1"/>
</dbReference>
<feature type="region of interest" description="Disordered" evidence="7">
    <location>
        <begin position="579"/>
        <end position="603"/>
    </location>
</feature>
<feature type="transmembrane region" description="Helical" evidence="8">
    <location>
        <begin position="40"/>
        <end position="60"/>
    </location>
</feature>
<dbReference type="OrthoDB" id="6770063at2759"/>
<evidence type="ECO:0000256" key="7">
    <source>
        <dbReference type="SAM" id="MobiDB-lite"/>
    </source>
</evidence>
<evidence type="ECO:0000256" key="3">
    <source>
        <dbReference type="ARBA" id="ARBA00022692"/>
    </source>
</evidence>
<accession>A0A5A8DV33</accession>
<comment type="caution">
    <text evidence="10">The sequence shown here is derived from an EMBL/GenBank/DDBJ whole genome shotgun (WGS) entry which is preliminary data.</text>
</comment>
<dbReference type="AlphaFoldDB" id="A0A5A8DV33"/>
<organism evidence="10 11">
    <name type="scientific">Cafeteria roenbergensis</name>
    <name type="common">Marine flagellate</name>
    <dbReference type="NCBI Taxonomy" id="33653"/>
    <lineage>
        <taxon>Eukaryota</taxon>
        <taxon>Sar</taxon>
        <taxon>Stramenopiles</taxon>
        <taxon>Bigyra</taxon>
        <taxon>Opalozoa</taxon>
        <taxon>Bicosoecida</taxon>
        <taxon>Cafeteriaceae</taxon>
        <taxon>Cafeteria</taxon>
    </lineage>
</organism>
<keyword evidence="2" id="KW-0813">Transport</keyword>
<evidence type="ECO:0000313" key="10">
    <source>
        <dbReference type="EMBL" id="KAA0169332.1"/>
    </source>
</evidence>
<dbReference type="InterPro" id="IPR011701">
    <property type="entry name" value="MFS"/>
</dbReference>
<feature type="region of interest" description="Disordered" evidence="7">
    <location>
        <begin position="644"/>
        <end position="707"/>
    </location>
</feature>
<feature type="compositionally biased region" description="Basic and acidic residues" evidence="7">
    <location>
        <begin position="657"/>
        <end position="667"/>
    </location>
</feature>
<feature type="transmembrane region" description="Helical" evidence="8">
    <location>
        <begin position="402"/>
        <end position="425"/>
    </location>
</feature>
<feature type="region of interest" description="Disordered" evidence="7">
    <location>
        <begin position="198"/>
        <end position="229"/>
    </location>
</feature>
<evidence type="ECO:0000256" key="2">
    <source>
        <dbReference type="ARBA" id="ARBA00022448"/>
    </source>
</evidence>
<dbReference type="EMBL" id="VLTO01000071">
    <property type="protein sequence ID" value="KAA0169332.1"/>
    <property type="molecule type" value="Genomic_DNA"/>
</dbReference>
<keyword evidence="4 8" id="KW-1133">Transmembrane helix</keyword>
<feature type="transmembrane region" description="Helical" evidence="8">
    <location>
        <begin position="374"/>
        <end position="396"/>
    </location>
</feature>
<dbReference type="PROSITE" id="PS50850">
    <property type="entry name" value="MFS"/>
    <property type="match status" value="1"/>
</dbReference>
<evidence type="ECO:0000313" key="11">
    <source>
        <dbReference type="Proteomes" id="UP000322899"/>
    </source>
</evidence>
<name>A0A5A8DV33_CAFRO</name>
<dbReference type="Proteomes" id="UP000322899">
    <property type="component" value="Unassembled WGS sequence"/>
</dbReference>
<dbReference type="InterPro" id="IPR044770">
    <property type="entry name" value="MFS_spinster-like"/>
</dbReference>
<feature type="transmembrane region" description="Helical" evidence="8">
    <location>
        <begin position="134"/>
        <end position="155"/>
    </location>
</feature>
<keyword evidence="3 8" id="KW-0812">Transmembrane</keyword>
<evidence type="ECO:0000256" key="8">
    <source>
        <dbReference type="SAM" id="Phobius"/>
    </source>
</evidence>
<comment type="subcellular location">
    <subcellularLocation>
        <location evidence="1">Membrane</location>
        <topology evidence="1">Multi-pass membrane protein</topology>
    </subcellularLocation>
</comment>
<gene>
    <name evidence="10" type="ORF">FNF27_07012</name>
</gene>
<proteinExistence type="inferred from homology"/>
<feature type="transmembrane region" description="Helical" evidence="8">
    <location>
        <begin position="67"/>
        <end position="86"/>
    </location>
</feature>
<dbReference type="PANTHER" id="PTHR23505:SF9">
    <property type="entry name" value="PROTEIN, PUTATIVE-RELATED"/>
    <property type="match status" value="1"/>
</dbReference>
<feature type="compositionally biased region" description="Low complexity" evidence="7">
    <location>
        <begin position="216"/>
        <end position="229"/>
    </location>
</feature>
<feature type="compositionally biased region" description="Gly residues" evidence="7">
    <location>
        <begin position="252"/>
        <end position="266"/>
    </location>
</feature>
<feature type="transmembrane region" description="Helical" evidence="8">
    <location>
        <begin position="471"/>
        <end position="490"/>
    </location>
</feature>
<evidence type="ECO:0000256" key="5">
    <source>
        <dbReference type="ARBA" id="ARBA00023136"/>
    </source>
</evidence>
<feature type="transmembrane region" description="Helical" evidence="8">
    <location>
        <begin position="332"/>
        <end position="353"/>
    </location>
</feature>
<feature type="transmembrane region" description="Helical" evidence="8">
    <location>
        <begin position="161"/>
        <end position="178"/>
    </location>
</feature>
<evidence type="ECO:0000256" key="1">
    <source>
        <dbReference type="ARBA" id="ARBA00004141"/>
    </source>
</evidence>
<sequence>MFAAICALQVLANFDNGVLPSVLSSIQLEFSLDFSELGLLGALVYVGLVASCPLSGYLLTRCGSPRLVLVGSVALNTGALLLFAAAPAPEFLLVARALIGLSQAPIFIYAPVWVDTFAPPAYMTLWISLLQANVAIGIMLGYVFGGGIVAGAGAAAWRVPLYVQAGCMAPFVLFYLLVPDQYVSLVGGLAERIAKLEEEAQAEEEAEEEQEEEAAHGASSGAAPGAARSADALGVGGLSAREAGSPVCDQAEGGGADGAGVGGERGPVGEAGMPALAGGGDDEISLLEGTAALLCNRIFMLLTVGLTGLYFVVTGIQFWISDYLIKDIGADPAAVVAGFAVTSLTAPTMGVFFGGWLVDRMGGYKDDTGQSAFVTLRVCCLFGVGAAVAAMPAAFLTDFWGVLVSVWFVLFFGGALLPAVTGVAISAVPAELRSVGNALSLLTYNLFGYAAAPYVCGVIASSIGIAWGFRVVMFASFVALMPVAVASCVARPSASYASPGGALAALHFDAIAPSRPTADAAASWHRRGSAARSSAAGSSAGWRSGLSAYGPGGAAASLRRSTGLSGASGSLAGAAASAAGEGSRGSVVGGAARPTRPSMRPRRVSGMVAVLGDISMHATRGRAVTSFFRNRHIFEGVDAAVAIAGGGSGPRSSPEGTPDRSGLDRRVGGPGGQASGGSALPARGDGPVAGPQTHTAPDPAPDPANQV</sequence>
<feature type="transmembrane region" description="Helical" evidence="8">
    <location>
        <begin position="446"/>
        <end position="465"/>
    </location>
</feature>
<dbReference type="Gene3D" id="1.20.1250.20">
    <property type="entry name" value="MFS general substrate transporter like domains"/>
    <property type="match status" value="1"/>
</dbReference>
<feature type="compositionally biased region" description="Acidic residues" evidence="7">
    <location>
        <begin position="199"/>
        <end position="212"/>
    </location>
</feature>
<evidence type="ECO:0000256" key="4">
    <source>
        <dbReference type="ARBA" id="ARBA00022989"/>
    </source>
</evidence>
<dbReference type="Pfam" id="PF07690">
    <property type="entry name" value="MFS_1"/>
    <property type="match status" value="1"/>
</dbReference>
<dbReference type="GO" id="GO:0016020">
    <property type="term" value="C:membrane"/>
    <property type="evidence" value="ECO:0007669"/>
    <property type="project" value="UniProtKB-SubCell"/>
</dbReference>
<dbReference type="InterPro" id="IPR020846">
    <property type="entry name" value="MFS_dom"/>
</dbReference>
<dbReference type="GO" id="GO:0022857">
    <property type="term" value="F:transmembrane transporter activity"/>
    <property type="evidence" value="ECO:0007669"/>
    <property type="project" value="InterPro"/>
</dbReference>
<keyword evidence="5 8" id="KW-0472">Membrane</keyword>
<dbReference type="InterPro" id="IPR036259">
    <property type="entry name" value="MFS_trans_sf"/>
</dbReference>
<feature type="region of interest" description="Disordered" evidence="7">
    <location>
        <begin position="244"/>
        <end position="274"/>
    </location>
</feature>
<evidence type="ECO:0000256" key="6">
    <source>
        <dbReference type="ARBA" id="ARBA00024338"/>
    </source>
</evidence>
<comment type="similarity">
    <text evidence="6">Belongs to the major facilitator superfamily. Spinster (TC 2.A.1.49) family.</text>
</comment>
<protein>
    <recommendedName>
        <fullName evidence="9">Major facilitator superfamily (MFS) profile domain-containing protein</fullName>
    </recommendedName>
</protein>
<dbReference type="SUPFAM" id="SSF103473">
    <property type="entry name" value="MFS general substrate transporter"/>
    <property type="match status" value="1"/>
</dbReference>
<reference evidence="10 11" key="1">
    <citation type="submission" date="2019-07" db="EMBL/GenBank/DDBJ databases">
        <title>Genomes of Cafeteria roenbergensis.</title>
        <authorList>
            <person name="Fischer M.G."/>
            <person name="Hackl T."/>
            <person name="Roman M."/>
        </authorList>
    </citation>
    <scope>NUCLEOTIDE SEQUENCE [LARGE SCALE GENOMIC DNA]</scope>
    <source>
        <strain evidence="10 11">E4-10P</strain>
    </source>
</reference>
<evidence type="ECO:0000259" key="9">
    <source>
        <dbReference type="PROSITE" id="PS50850"/>
    </source>
</evidence>
<feature type="compositionally biased region" description="Pro residues" evidence="7">
    <location>
        <begin position="698"/>
        <end position="707"/>
    </location>
</feature>
<feature type="compositionally biased region" description="Low complexity" evidence="7">
    <location>
        <begin position="579"/>
        <end position="593"/>
    </location>
</feature>
<feature type="transmembrane region" description="Helical" evidence="8">
    <location>
        <begin position="298"/>
        <end position="320"/>
    </location>
</feature>
<feature type="domain" description="Major facilitator superfamily (MFS) profile" evidence="9">
    <location>
        <begin position="1"/>
        <end position="493"/>
    </location>
</feature>